<protein>
    <recommendedName>
        <fullName evidence="7">Bifunctional glutamine synthetase adenylyltransferase/adenylyl-removing enzyme</fullName>
    </recommendedName>
    <alternativeName>
        <fullName evidence="7">ATP:glutamine synthetase adenylyltransferase</fullName>
    </alternativeName>
    <alternativeName>
        <fullName evidence="7">ATase</fullName>
    </alternativeName>
    <domain>
        <recommendedName>
            <fullName evidence="7">Glutamine synthetase adenylyl-L-tyrosine phosphorylase</fullName>
            <ecNumber evidence="7">2.7.7.89</ecNumber>
        </recommendedName>
        <alternativeName>
            <fullName evidence="7">Adenylyl removase</fullName>
            <shortName evidence="7">AR</shortName>
            <shortName evidence="7">AT-N</shortName>
        </alternativeName>
    </domain>
    <domain>
        <recommendedName>
            <fullName evidence="7">Glutamine synthetase adenylyl transferase</fullName>
            <ecNumber evidence="7">2.7.7.42</ecNumber>
        </recommendedName>
        <alternativeName>
            <fullName evidence="7">Adenylyl transferase</fullName>
            <shortName evidence="7">AT</shortName>
            <shortName evidence="7">AT-C</shortName>
        </alternativeName>
    </domain>
</protein>
<name>A0A918XEE6_9ACTN</name>
<dbReference type="GO" id="GO:0047388">
    <property type="term" value="F:[glutamine synthetase]-adenylyl-L-tyrosine phosphorylase activity"/>
    <property type="evidence" value="ECO:0007669"/>
    <property type="project" value="UniProtKB-EC"/>
</dbReference>
<comment type="similarity">
    <text evidence="7">Belongs to the GlnE family.</text>
</comment>
<evidence type="ECO:0000256" key="2">
    <source>
        <dbReference type="ARBA" id="ARBA00022695"/>
    </source>
</evidence>
<comment type="function">
    <text evidence="7">Involved in the regulation of glutamine synthetase GlnA, a key enzyme in the process to assimilate ammonia. When cellular nitrogen levels are high, the C-terminal adenylyl transferase (AT) inactivates GlnA by covalent transfer of an adenylyl group from ATP to specific tyrosine residue of GlnA, thus reducing its activity. Conversely, when nitrogen levels are low, the N-terminal adenylyl removase (AR) activates GlnA by removing the adenylyl group by phosphorolysis, increasing its activity. The regulatory region of GlnE binds the signal transduction protein PII (GlnB) which indicates the nitrogen status of the cell.</text>
</comment>
<dbReference type="InterPro" id="IPR043519">
    <property type="entry name" value="NT_sf"/>
</dbReference>
<evidence type="ECO:0000256" key="7">
    <source>
        <dbReference type="HAMAP-Rule" id="MF_00802"/>
    </source>
</evidence>
<dbReference type="SUPFAM" id="SSF81301">
    <property type="entry name" value="Nucleotidyltransferase"/>
    <property type="match status" value="2"/>
</dbReference>
<dbReference type="Pfam" id="PF03710">
    <property type="entry name" value="GlnE"/>
    <property type="match status" value="2"/>
</dbReference>
<dbReference type="Gene3D" id="3.30.460.10">
    <property type="entry name" value="Beta Polymerase, domain 2"/>
    <property type="match status" value="2"/>
</dbReference>
<evidence type="ECO:0000256" key="5">
    <source>
        <dbReference type="ARBA" id="ARBA00022842"/>
    </source>
</evidence>
<feature type="domain" description="Glutamate-ammonia ligase adenylyltransferase repeated" evidence="9">
    <location>
        <begin position="144"/>
        <end position="393"/>
    </location>
</feature>
<dbReference type="HAMAP" id="MF_00802">
    <property type="entry name" value="GlnE"/>
    <property type="match status" value="1"/>
</dbReference>
<keyword evidence="4 7" id="KW-0067">ATP-binding</keyword>
<dbReference type="Pfam" id="PF08335">
    <property type="entry name" value="GlnD_UR_UTase"/>
    <property type="match status" value="2"/>
</dbReference>
<evidence type="ECO:0000256" key="1">
    <source>
        <dbReference type="ARBA" id="ARBA00022679"/>
    </source>
</evidence>
<dbReference type="EC" id="2.7.7.42" evidence="7"/>
<dbReference type="EMBL" id="BMXL01000012">
    <property type="protein sequence ID" value="GHD27347.1"/>
    <property type="molecule type" value="Genomic_DNA"/>
</dbReference>
<dbReference type="CDD" id="cd05401">
    <property type="entry name" value="NT_GlnE_GlnD_like"/>
    <property type="match status" value="2"/>
</dbReference>
<evidence type="ECO:0000256" key="4">
    <source>
        <dbReference type="ARBA" id="ARBA00022840"/>
    </source>
</evidence>
<feature type="region of interest" description="Adenylyl removase" evidence="7">
    <location>
        <begin position="1"/>
        <end position="566"/>
    </location>
</feature>
<keyword evidence="12" id="KW-1185">Reference proteome</keyword>
<evidence type="ECO:0000259" key="9">
    <source>
        <dbReference type="Pfam" id="PF03710"/>
    </source>
</evidence>
<dbReference type="InterPro" id="IPR013546">
    <property type="entry name" value="PII_UdlTrfase/GS_AdlTrfase"/>
</dbReference>
<proteinExistence type="inferred from homology"/>
<keyword evidence="5 7" id="KW-0460">Magnesium</keyword>
<dbReference type="Proteomes" id="UP000654947">
    <property type="component" value="Unassembled WGS sequence"/>
</dbReference>
<dbReference type="AlphaFoldDB" id="A0A918XEE6"/>
<evidence type="ECO:0000256" key="3">
    <source>
        <dbReference type="ARBA" id="ARBA00022741"/>
    </source>
</evidence>
<feature type="domain" description="PII-uridylyltransferase/Glutamine-synthetase adenylyltransferase" evidence="10">
    <location>
        <begin position="943"/>
        <end position="1047"/>
    </location>
</feature>
<dbReference type="InterPro" id="IPR023057">
    <property type="entry name" value="GlnE"/>
</dbReference>
<dbReference type="Gene3D" id="1.20.120.330">
    <property type="entry name" value="Nucleotidyltransferases domain 2"/>
    <property type="match status" value="2"/>
</dbReference>
<feature type="compositionally biased region" description="Basic and acidic residues" evidence="8">
    <location>
        <begin position="47"/>
        <end position="58"/>
    </location>
</feature>
<dbReference type="GO" id="GO:0000287">
    <property type="term" value="F:magnesium ion binding"/>
    <property type="evidence" value="ECO:0007669"/>
    <property type="project" value="UniProtKB-UniRule"/>
</dbReference>
<evidence type="ECO:0000313" key="11">
    <source>
        <dbReference type="EMBL" id="GHD27347.1"/>
    </source>
</evidence>
<comment type="caution">
    <text evidence="11">The sequence shown here is derived from an EMBL/GenBank/DDBJ whole genome shotgun (WGS) entry which is preliminary data.</text>
</comment>
<dbReference type="GO" id="GO:0000820">
    <property type="term" value="P:regulation of glutamine family amino acid metabolic process"/>
    <property type="evidence" value="ECO:0007669"/>
    <property type="project" value="UniProtKB-UniRule"/>
</dbReference>
<dbReference type="GO" id="GO:0008882">
    <property type="term" value="F:[glutamate-ammonia-ligase] adenylyltransferase activity"/>
    <property type="evidence" value="ECO:0007669"/>
    <property type="project" value="UniProtKB-UniRule"/>
</dbReference>
<dbReference type="InterPro" id="IPR005190">
    <property type="entry name" value="GlnE_rpt_dom"/>
</dbReference>
<dbReference type="GO" id="GO:0005829">
    <property type="term" value="C:cytosol"/>
    <property type="evidence" value="ECO:0007669"/>
    <property type="project" value="TreeGrafter"/>
</dbReference>
<feature type="region of interest" description="Disordered" evidence="8">
    <location>
        <begin position="42"/>
        <end position="61"/>
    </location>
</feature>
<evidence type="ECO:0000256" key="6">
    <source>
        <dbReference type="ARBA" id="ARBA00023268"/>
    </source>
</evidence>
<comment type="catalytic activity">
    <reaction evidence="7">
        <text>[glutamine synthetase]-O(4)-(5'-adenylyl)-L-tyrosine + phosphate = [glutamine synthetase]-L-tyrosine + ADP</text>
        <dbReference type="Rhea" id="RHEA:43716"/>
        <dbReference type="Rhea" id="RHEA-COMP:10660"/>
        <dbReference type="Rhea" id="RHEA-COMP:10661"/>
        <dbReference type="ChEBI" id="CHEBI:43474"/>
        <dbReference type="ChEBI" id="CHEBI:46858"/>
        <dbReference type="ChEBI" id="CHEBI:83624"/>
        <dbReference type="ChEBI" id="CHEBI:456216"/>
        <dbReference type="EC" id="2.7.7.89"/>
    </reaction>
</comment>
<dbReference type="PANTHER" id="PTHR30621:SF0">
    <property type="entry name" value="BIFUNCTIONAL GLUTAMINE SYNTHETASE ADENYLYLTRANSFERASE_ADENYLYL-REMOVING ENZYME"/>
    <property type="match status" value="1"/>
</dbReference>
<dbReference type="EC" id="2.7.7.89" evidence="7"/>
<keyword evidence="1 7" id="KW-0808">Transferase</keyword>
<feature type="region of interest" description="Disordered" evidence="8">
    <location>
        <begin position="1040"/>
        <end position="1070"/>
    </location>
</feature>
<evidence type="ECO:0000259" key="10">
    <source>
        <dbReference type="Pfam" id="PF08335"/>
    </source>
</evidence>
<keyword evidence="2 7" id="KW-0548">Nucleotidyltransferase</keyword>
<keyword evidence="6 7" id="KW-0511">Multifunctional enzyme</keyword>
<feature type="domain" description="PII-uridylyltransferase/Glutamine-synthetase adenylyltransferase" evidence="10">
    <location>
        <begin position="430"/>
        <end position="562"/>
    </location>
</feature>
<dbReference type="PANTHER" id="PTHR30621">
    <property type="entry name" value="GLUTAMINE SYNTHETASE ADENYLYLTRANSFERASE"/>
    <property type="match status" value="1"/>
</dbReference>
<organism evidence="11 12">
    <name type="scientific">Nocardiopsis kunsanensis</name>
    <dbReference type="NCBI Taxonomy" id="141693"/>
    <lineage>
        <taxon>Bacteria</taxon>
        <taxon>Bacillati</taxon>
        <taxon>Actinomycetota</taxon>
        <taxon>Actinomycetes</taxon>
        <taxon>Streptosporangiales</taxon>
        <taxon>Nocardiopsidaceae</taxon>
        <taxon>Nocardiopsis</taxon>
    </lineage>
</organism>
<comment type="catalytic activity">
    <reaction evidence="7">
        <text>[glutamine synthetase]-L-tyrosine + ATP = [glutamine synthetase]-O(4)-(5'-adenylyl)-L-tyrosine + diphosphate</text>
        <dbReference type="Rhea" id="RHEA:18589"/>
        <dbReference type="Rhea" id="RHEA-COMP:10660"/>
        <dbReference type="Rhea" id="RHEA-COMP:10661"/>
        <dbReference type="ChEBI" id="CHEBI:30616"/>
        <dbReference type="ChEBI" id="CHEBI:33019"/>
        <dbReference type="ChEBI" id="CHEBI:46858"/>
        <dbReference type="ChEBI" id="CHEBI:83624"/>
        <dbReference type="EC" id="2.7.7.42"/>
    </reaction>
</comment>
<dbReference type="SUPFAM" id="SSF81593">
    <property type="entry name" value="Nucleotidyltransferase substrate binding subunit/domain"/>
    <property type="match status" value="2"/>
</dbReference>
<reference evidence="11 12" key="1">
    <citation type="journal article" date="2014" name="Int. J. Syst. Evol. Microbiol.">
        <title>Complete genome sequence of Corynebacterium casei LMG S-19264T (=DSM 44701T), isolated from a smear-ripened cheese.</title>
        <authorList>
            <consortium name="US DOE Joint Genome Institute (JGI-PGF)"/>
            <person name="Walter F."/>
            <person name="Albersmeier A."/>
            <person name="Kalinowski J."/>
            <person name="Ruckert C."/>
        </authorList>
    </citation>
    <scope>NUCLEOTIDE SEQUENCE [LARGE SCALE GENOMIC DNA]</scope>
    <source>
        <strain evidence="11 12">KCTC 19473</strain>
    </source>
</reference>
<evidence type="ECO:0000256" key="8">
    <source>
        <dbReference type="SAM" id="MobiDB-lite"/>
    </source>
</evidence>
<keyword evidence="3 7" id="KW-0547">Nucleotide-binding</keyword>
<accession>A0A918XEE6</accession>
<evidence type="ECO:0000313" key="12">
    <source>
        <dbReference type="Proteomes" id="UP000654947"/>
    </source>
</evidence>
<sequence length="1088" mass="118362">MAVQLRGAAVEGTDLDVEDGHVTPLAVRFSAPATVCRCGRPLPARSGTERPERADYRGRVGRNGSTDITAGALARRGFSDSPRALGLMEEAGLDAQDDIAVVDALAAAPDPDRALLGLLRVLEVDPFPDEVLTALREEPDLRARLCHVMGTSSALTDHLVRHPGDWRELRGPDAARSPGPEEVRRGFLHTVGADPDAPAPIAAEFEDGSSEELKHTLRVAYRRRVLRLAGRDLTGAAAVEESSAELAGLAAAMLEASLAVARAARPADAALCRLAVIAMGKCGGRELNYVSDVDVVFVAEPVRDSEGEPVAESVALTAATRLATETMRVPSATDAEGSLWEVDPALRPEGRNGPLVRPLSGHLAYYQRWAKTWEFQALLKARPVAGDPALGNAYMEAIGPMVWEASARENFVEDVQAMRRRVLAHLPAGEGERELKLGPGGLRDIEFSVQLLQLVHGRADERLRSANTLEALTALSEYGYVGRQDAAGLAGAYRFLRRAEHVLQLDRLRRTHMIPDPRTQEGPAQLRRLGRALGYSANPVTELTEARKQVSAKVRRLHEKLFYRPLLNAVAQLPGDEARLTSDQARARLEALGFTDPAGALRHLEALTAGLSRRASIQRTLLPVMLGWFADSPDPDAGLLGFRQVSDALGTTPWYLRLLRDDVRVAERMAWLLGTSRYVTELLLRAPDAVALLDEDGDLVRRTPEVLTAEADAALRRYHTDEESVSAVRALRRRELLRTASADLLGISSVTEVGSALTDIAQVTVDAALRVAWARVVGADGGQELTRVCVVAMGRFGGQELTYASDADVMYVHDPLPGVDRGLAAKQAMAVVRELARLLEMPAAEPALRIDTDLRPEGRSGPMVRTLDSYTAYYRRWSQVWESQALLRARPIAGDRALGAEFLELVDPIRYPDGGPDRSAVLEIRKLKARMEAERLPRGADPTLHTKLGRGGLSDVEWVVQLMQLRHAHACPDLRTTRTLQALDVSVAHGMIAAEDGAVLEHAWRLASRVRGMVMLVRGRGGDSLPSDLRVRGALAEAMGFGSDDDDGDEASEHEGAGSEGPSEQLTDEYLRSTRRARAVMERVFYDD</sequence>
<feature type="domain" description="Glutamate-ammonia ligase adenylyltransferase repeated" evidence="9">
    <location>
        <begin position="668"/>
        <end position="904"/>
    </location>
</feature>
<comment type="cofactor">
    <cofactor evidence="7">
        <name>Mg(2+)</name>
        <dbReference type="ChEBI" id="CHEBI:18420"/>
    </cofactor>
</comment>
<dbReference type="NCBIfam" id="NF010707">
    <property type="entry name" value="PRK14109.1"/>
    <property type="match status" value="1"/>
</dbReference>
<feature type="region of interest" description="Adenylyl transferase" evidence="7">
    <location>
        <begin position="574"/>
        <end position="1088"/>
    </location>
</feature>
<dbReference type="GO" id="GO:0005524">
    <property type="term" value="F:ATP binding"/>
    <property type="evidence" value="ECO:0007669"/>
    <property type="project" value="UniProtKB-UniRule"/>
</dbReference>
<gene>
    <name evidence="7 11" type="primary">glnE</name>
    <name evidence="11" type="ORF">GCM10007147_26390</name>
</gene>